<keyword evidence="2" id="KW-1185">Reference proteome</keyword>
<sequence length="133" mass="14598">MVSQHISRPSAQCHEDLKPIVEDLQSISIYGHVIWRSQTFDLKFLVLGSLSLVHSLASSAHISFGFTLRWLLFAKVAGNEKPSVLICFASKTSNAGQITSKLHAIELGAQSVQNDLLASPLFSRCHVAYFSLS</sequence>
<organism evidence="1 2">
    <name type="scientific">Camellia lanceoleosa</name>
    <dbReference type="NCBI Taxonomy" id="1840588"/>
    <lineage>
        <taxon>Eukaryota</taxon>
        <taxon>Viridiplantae</taxon>
        <taxon>Streptophyta</taxon>
        <taxon>Embryophyta</taxon>
        <taxon>Tracheophyta</taxon>
        <taxon>Spermatophyta</taxon>
        <taxon>Magnoliopsida</taxon>
        <taxon>eudicotyledons</taxon>
        <taxon>Gunneridae</taxon>
        <taxon>Pentapetalae</taxon>
        <taxon>asterids</taxon>
        <taxon>Ericales</taxon>
        <taxon>Theaceae</taxon>
        <taxon>Camellia</taxon>
    </lineage>
</organism>
<proteinExistence type="predicted"/>
<accession>A0ACC0HWI4</accession>
<evidence type="ECO:0000313" key="2">
    <source>
        <dbReference type="Proteomes" id="UP001060215"/>
    </source>
</evidence>
<dbReference type="Proteomes" id="UP001060215">
    <property type="component" value="Chromosome 2"/>
</dbReference>
<gene>
    <name evidence="1" type="ORF">LOK49_LG04G00516</name>
</gene>
<name>A0ACC0HWI4_9ERIC</name>
<reference evidence="1 2" key="1">
    <citation type="journal article" date="2022" name="Plant J.">
        <title>Chromosome-level genome of Camellia lanceoleosa provides a valuable resource for understanding genome evolution and self-incompatibility.</title>
        <authorList>
            <person name="Gong W."/>
            <person name="Xiao S."/>
            <person name="Wang L."/>
            <person name="Liao Z."/>
            <person name="Chang Y."/>
            <person name="Mo W."/>
            <person name="Hu G."/>
            <person name="Li W."/>
            <person name="Zhao G."/>
            <person name="Zhu H."/>
            <person name="Hu X."/>
            <person name="Ji K."/>
            <person name="Xiang X."/>
            <person name="Song Q."/>
            <person name="Yuan D."/>
            <person name="Jin S."/>
            <person name="Zhang L."/>
        </authorList>
    </citation>
    <scope>NUCLEOTIDE SEQUENCE [LARGE SCALE GENOMIC DNA]</scope>
    <source>
        <strain evidence="1">SQ_2022a</strain>
    </source>
</reference>
<protein>
    <submittedName>
        <fullName evidence="1">Clathrin heavy chain 2</fullName>
    </submittedName>
</protein>
<dbReference type="EMBL" id="CM045759">
    <property type="protein sequence ID" value="KAI8017053.1"/>
    <property type="molecule type" value="Genomic_DNA"/>
</dbReference>
<comment type="caution">
    <text evidence="1">The sequence shown here is derived from an EMBL/GenBank/DDBJ whole genome shotgun (WGS) entry which is preliminary data.</text>
</comment>
<evidence type="ECO:0000313" key="1">
    <source>
        <dbReference type="EMBL" id="KAI8017053.1"/>
    </source>
</evidence>